<evidence type="ECO:0000313" key="3">
    <source>
        <dbReference type="Proteomes" id="UP001302349"/>
    </source>
</evidence>
<dbReference type="SUPFAM" id="SSF48452">
    <property type="entry name" value="TPR-like"/>
    <property type="match status" value="1"/>
</dbReference>
<feature type="chain" id="PRO_5047038634" evidence="1">
    <location>
        <begin position="21"/>
        <end position="230"/>
    </location>
</feature>
<dbReference type="EMBL" id="CP136051">
    <property type="protein sequence ID" value="WOK07499.1"/>
    <property type="molecule type" value="Genomic_DNA"/>
</dbReference>
<proteinExistence type="predicted"/>
<organism evidence="2 3">
    <name type="scientific">Imperialibacter roseus</name>
    <dbReference type="NCBI Taxonomy" id="1324217"/>
    <lineage>
        <taxon>Bacteria</taxon>
        <taxon>Pseudomonadati</taxon>
        <taxon>Bacteroidota</taxon>
        <taxon>Cytophagia</taxon>
        <taxon>Cytophagales</taxon>
        <taxon>Flammeovirgaceae</taxon>
        <taxon>Imperialibacter</taxon>
    </lineage>
</organism>
<dbReference type="Gene3D" id="1.25.40.10">
    <property type="entry name" value="Tetratricopeptide repeat domain"/>
    <property type="match status" value="2"/>
</dbReference>
<name>A0ABZ0ITN6_9BACT</name>
<evidence type="ECO:0000256" key="1">
    <source>
        <dbReference type="SAM" id="SignalP"/>
    </source>
</evidence>
<dbReference type="SMART" id="SM00028">
    <property type="entry name" value="TPR"/>
    <property type="match status" value="2"/>
</dbReference>
<keyword evidence="1" id="KW-0732">Signal</keyword>
<dbReference type="Proteomes" id="UP001302349">
    <property type="component" value="Chromosome"/>
</dbReference>
<evidence type="ECO:0000313" key="2">
    <source>
        <dbReference type="EMBL" id="WOK07499.1"/>
    </source>
</evidence>
<protein>
    <submittedName>
        <fullName evidence="2">Tetratricopeptide repeat protein</fullName>
    </submittedName>
</protein>
<dbReference type="InterPro" id="IPR019734">
    <property type="entry name" value="TPR_rpt"/>
</dbReference>
<dbReference type="InterPro" id="IPR011990">
    <property type="entry name" value="TPR-like_helical_dom_sf"/>
</dbReference>
<feature type="signal peptide" evidence="1">
    <location>
        <begin position="1"/>
        <end position="20"/>
    </location>
</feature>
<reference evidence="2 3" key="1">
    <citation type="journal article" date="2023" name="Microbiol. Resour. Announc.">
        <title>Complete Genome Sequence of Imperialibacter roseus strain P4T.</title>
        <authorList>
            <person name="Tizabi D.R."/>
            <person name="Bachvaroff T."/>
            <person name="Hill R.T."/>
        </authorList>
    </citation>
    <scope>NUCLEOTIDE SEQUENCE [LARGE SCALE GENOMIC DNA]</scope>
    <source>
        <strain evidence="2 3">P4T</strain>
    </source>
</reference>
<keyword evidence="3" id="KW-1185">Reference proteome</keyword>
<dbReference type="RefSeq" id="WP_317490177.1">
    <property type="nucleotide sequence ID" value="NZ_CP136051.1"/>
</dbReference>
<accession>A0ABZ0ITN6</accession>
<gene>
    <name evidence="2" type="ORF">RT717_02540</name>
</gene>
<sequence>MKRVVGTLMLVLFGVVAAFAQDSPQSTPEFKRNKQVFEMASLFNDAAVARTALYNMIAIDSKNPALLDSLALLYYEFQNYSSAAIVTQAALRANPGNPLMLELSAICYESLGLPDRALAQYETLYMKQNNPLTLYKMAFLQLQVKHYVEVNTSADILLAKPELKETRIVFPKADETTQEVSMHAALYNLKGLAAKAQGDNVGAKAMFDKALEVSPDFEIALKNAQEAASK</sequence>